<dbReference type="PROSITE" id="PS50893">
    <property type="entry name" value="ABC_TRANSPORTER_2"/>
    <property type="match status" value="1"/>
</dbReference>
<feature type="transmembrane region" description="Helical" evidence="7">
    <location>
        <begin position="71"/>
        <end position="89"/>
    </location>
</feature>
<dbReference type="Pfam" id="PF00005">
    <property type="entry name" value="ABC_tran"/>
    <property type="match status" value="1"/>
</dbReference>
<proteinExistence type="predicted"/>
<accession>A0ABS4SJ74</accession>
<dbReference type="PROSITE" id="PS50929">
    <property type="entry name" value="ABC_TM1F"/>
    <property type="match status" value="1"/>
</dbReference>
<evidence type="ECO:0000256" key="5">
    <source>
        <dbReference type="ARBA" id="ARBA00022989"/>
    </source>
</evidence>
<evidence type="ECO:0000256" key="7">
    <source>
        <dbReference type="SAM" id="Phobius"/>
    </source>
</evidence>
<dbReference type="PANTHER" id="PTHR24221">
    <property type="entry name" value="ATP-BINDING CASSETTE SUB-FAMILY B"/>
    <property type="match status" value="1"/>
</dbReference>
<dbReference type="EMBL" id="JAGINP010000007">
    <property type="protein sequence ID" value="MBP2292620.1"/>
    <property type="molecule type" value="Genomic_DNA"/>
</dbReference>
<dbReference type="RefSeq" id="WP_209766485.1">
    <property type="nucleotide sequence ID" value="NZ_JAGINP010000007.1"/>
</dbReference>
<keyword evidence="11" id="KW-1185">Reference proteome</keyword>
<reference evidence="10 11" key="1">
    <citation type="submission" date="2021-03" db="EMBL/GenBank/DDBJ databases">
        <title>Genomic Encyclopedia of Type Strains, Phase III (KMG-III): the genomes of soil and plant-associated and newly described type strains.</title>
        <authorList>
            <person name="Whitman W."/>
        </authorList>
    </citation>
    <scope>NUCLEOTIDE SEQUENCE [LARGE SCALE GENOMIC DNA]</scope>
    <source>
        <strain evidence="10 11">IMMIB AFH-6</strain>
    </source>
</reference>
<protein>
    <submittedName>
        <fullName evidence="10">ABC-type multidrug transport system fused ATPase/permease subunit</fullName>
    </submittedName>
</protein>
<evidence type="ECO:0000256" key="4">
    <source>
        <dbReference type="ARBA" id="ARBA00022840"/>
    </source>
</evidence>
<evidence type="ECO:0000313" key="10">
    <source>
        <dbReference type="EMBL" id="MBP2292620.1"/>
    </source>
</evidence>
<dbReference type="InterPro" id="IPR027417">
    <property type="entry name" value="P-loop_NTPase"/>
</dbReference>
<comment type="subcellular location">
    <subcellularLocation>
        <location evidence="1">Cell membrane</location>
        <topology evidence="1">Multi-pass membrane protein</topology>
    </subcellularLocation>
</comment>
<dbReference type="PROSITE" id="PS00211">
    <property type="entry name" value="ABC_TRANSPORTER_1"/>
    <property type="match status" value="1"/>
</dbReference>
<dbReference type="InterPro" id="IPR039421">
    <property type="entry name" value="Type_1_exporter"/>
</dbReference>
<evidence type="ECO:0000313" key="11">
    <source>
        <dbReference type="Proteomes" id="UP000781958"/>
    </source>
</evidence>
<dbReference type="SUPFAM" id="SSF52540">
    <property type="entry name" value="P-loop containing nucleoside triphosphate hydrolases"/>
    <property type="match status" value="1"/>
</dbReference>
<keyword evidence="5 7" id="KW-1133">Transmembrane helix</keyword>
<feature type="transmembrane region" description="Helical" evidence="7">
    <location>
        <begin position="164"/>
        <end position="190"/>
    </location>
</feature>
<dbReference type="Gene3D" id="3.40.50.300">
    <property type="entry name" value="P-loop containing nucleotide triphosphate hydrolases"/>
    <property type="match status" value="1"/>
</dbReference>
<dbReference type="SMART" id="SM00382">
    <property type="entry name" value="AAA"/>
    <property type="match status" value="1"/>
</dbReference>
<evidence type="ECO:0000256" key="3">
    <source>
        <dbReference type="ARBA" id="ARBA00022741"/>
    </source>
</evidence>
<evidence type="ECO:0000256" key="2">
    <source>
        <dbReference type="ARBA" id="ARBA00022692"/>
    </source>
</evidence>
<dbReference type="InterPro" id="IPR011527">
    <property type="entry name" value="ABC1_TM_dom"/>
</dbReference>
<feature type="domain" description="ABC transmembrane type-1" evidence="9">
    <location>
        <begin position="34"/>
        <end position="319"/>
    </location>
</feature>
<evidence type="ECO:0000259" key="9">
    <source>
        <dbReference type="PROSITE" id="PS50929"/>
    </source>
</evidence>
<keyword evidence="6 7" id="KW-0472">Membrane</keyword>
<keyword evidence="3" id="KW-0547">Nucleotide-binding</keyword>
<dbReference type="InterPro" id="IPR017871">
    <property type="entry name" value="ABC_transporter-like_CS"/>
</dbReference>
<gene>
    <name evidence="10" type="ORF">J2851_002398</name>
</gene>
<keyword evidence="2 7" id="KW-0812">Transmembrane</keyword>
<dbReference type="InterPro" id="IPR003593">
    <property type="entry name" value="AAA+_ATPase"/>
</dbReference>
<dbReference type="Proteomes" id="UP000781958">
    <property type="component" value="Unassembled WGS sequence"/>
</dbReference>
<dbReference type="Pfam" id="PF00664">
    <property type="entry name" value="ABC_membrane"/>
    <property type="match status" value="1"/>
</dbReference>
<sequence length="606" mass="66498">MQPLPGPSPGPRHGLFRLYAALWRFAEGSRHLVVLFVALLVGAQLARLAVPYFFGQAVNALQDTRAQDIRAAGLALLLMLAAGVAGWLLHGPGRVVERFTALKIRERFSDAVYAKLMRLPMGWHETHHSGETIQRVGKANLALFGFAQNQWTYLRNAVGLFGPLVAVFAISPPVGAVAVAAYALLGAVVLRLDRTMAKLIDDENVAERRYTAEMVDSLGNVGTVLTLRLEEATRSAMMGRLRAVFAPLRRNIVVNEAKWLTIELFGQILRVGLVALYAWLEWRSAGVVMVGTAVMVYQYSEQIGDVVGSFATQWQDVVRSATDLSGADEIFGAPERRGFGGHVPDGWREIDVEGLRFHHPNRRSAAPTLDDLSITLRRGDRIALVGESGSGKSSLMRVLSGLYEAGAVRFCIDGTHHPELVDLRSAATLIPQDPEIFENTVHHNVTMGVEHSDEEVRRACDLARLTPIVEAMPQGLETRIVERGGNLSGGQKQRLALARGILAARSSSIIMLDEPTSSLDPATEAQVYGNLMREFPDSCIISSIHRLHLLPRFGTVVFMMDGRILDSGPLPDLIRRQPRFRQLWEQATAERDGKQVDQRPAGAASA</sequence>
<comment type="caution">
    <text evidence="10">The sequence shown here is derived from an EMBL/GenBank/DDBJ whole genome shotgun (WGS) entry which is preliminary data.</text>
</comment>
<organism evidence="10 11">
    <name type="scientific">Azospirillum rugosum</name>
    <dbReference type="NCBI Taxonomy" id="416170"/>
    <lineage>
        <taxon>Bacteria</taxon>
        <taxon>Pseudomonadati</taxon>
        <taxon>Pseudomonadota</taxon>
        <taxon>Alphaproteobacteria</taxon>
        <taxon>Rhodospirillales</taxon>
        <taxon>Azospirillaceae</taxon>
        <taxon>Azospirillum</taxon>
    </lineage>
</organism>
<evidence type="ECO:0000256" key="6">
    <source>
        <dbReference type="ARBA" id="ARBA00023136"/>
    </source>
</evidence>
<dbReference type="InterPro" id="IPR036640">
    <property type="entry name" value="ABC1_TM_sf"/>
</dbReference>
<feature type="domain" description="ABC transporter" evidence="8">
    <location>
        <begin position="350"/>
        <end position="586"/>
    </location>
</feature>
<name>A0ABS4SJ74_9PROT</name>
<dbReference type="Gene3D" id="1.20.1560.10">
    <property type="entry name" value="ABC transporter type 1, transmembrane domain"/>
    <property type="match status" value="1"/>
</dbReference>
<dbReference type="InterPro" id="IPR003439">
    <property type="entry name" value="ABC_transporter-like_ATP-bd"/>
</dbReference>
<evidence type="ECO:0000259" key="8">
    <source>
        <dbReference type="PROSITE" id="PS50893"/>
    </source>
</evidence>
<dbReference type="PANTHER" id="PTHR24221:SF654">
    <property type="entry name" value="ATP-BINDING CASSETTE SUB-FAMILY B MEMBER 6"/>
    <property type="match status" value="1"/>
</dbReference>
<evidence type="ECO:0000256" key="1">
    <source>
        <dbReference type="ARBA" id="ARBA00004651"/>
    </source>
</evidence>
<dbReference type="SUPFAM" id="SSF90123">
    <property type="entry name" value="ABC transporter transmembrane region"/>
    <property type="match status" value="1"/>
</dbReference>
<keyword evidence="4" id="KW-0067">ATP-binding</keyword>
<feature type="transmembrane region" description="Helical" evidence="7">
    <location>
        <begin position="32"/>
        <end position="50"/>
    </location>
</feature>